<keyword evidence="1" id="KW-0675">Receptor</keyword>
<sequence>MLGKLISNCQSAFLPQRQILDEVVVLNEIIDLAKRRKDDCILFKVDFERAYDSDKGGLGIKNLEFFNKALLSKWKWRFLVDKEAVWADLLRFRYGHLPTKILGGAFPRIGTKESIWWKDIMGIGRSSEENWFKLNVGCGVGDDRLRWNGQNLEWNWQWCEELPSDEDHQLHELKDLLQSFFIHPDRPDRWRWILSFMGYPTALEE</sequence>
<comment type="caution">
    <text evidence="1">The sequence shown here is derived from an EMBL/GenBank/DDBJ whole genome shotgun (WGS) entry which is preliminary data.</text>
</comment>
<dbReference type="Proteomes" id="UP000236291">
    <property type="component" value="Unassembled WGS sequence"/>
</dbReference>
<organism evidence="1 2">
    <name type="scientific">Trifolium pratense</name>
    <name type="common">Red clover</name>
    <dbReference type="NCBI Taxonomy" id="57577"/>
    <lineage>
        <taxon>Eukaryota</taxon>
        <taxon>Viridiplantae</taxon>
        <taxon>Streptophyta</taxon>
        <taxon>Embryophyta</taxon>
        <taxon>Tracheophyta</taxon>
        <taxon>Spermatophyta</taxon>
        <taxon>Magnoliopsida</taxon>
        <taxon>eudicotyledons</taxon>
        <taxon>Gunneridae</taxon>
        <taxon>Pentapetalae</taxon>
        <taxon>rosids</taxon>
        <taxon>fabids</taxon>
        <taxon>Fabales</taxon>
        <taxon>Fabaceae</taxon>
        <taxon>Papilionoideae</taxon>
        <taxon>50 kb inversion clade</taxon>
        <taxon>NPAAA clade</taxon>
        <taxon>Hologalegina</taxon>
        <taxon>IRL clade</taxon>
        <taxon>Trifolieae</taxon>
        <taxon>Trifolium</taxon>
    </lineage>
</organism>
<keyword evidence="1" id="KW-0808">Transferase</keyword>
<proteinExistence type="predicted"/>
<dbReference type="EMBL" id="ASHM01033643">
    <property type="protein sequence ID" value="PNX78185.1"/>
    <property type="molecule type" value="Genomic_DNA"/>
</dbReference>
<protein>
    <submittedName>
        <fullName evidence="1">Cysteine-rich receptor-like protein kinase</fullName>
    </submittedName>
</protein>
<keyword evidence="1" id="KW-0418">Kinase</keyword>
<dbReference type="AlphaFoldDB" id="A0A2K3LI21"/>
<gene>
    <name evidence="1" type="ORF">L195_g034161</name>
</gene>
<dbReference type="GO" id="GO:0016301">
    <property type="term" value="F:kinase activity"/>
    <property type="evidence" value="ECO:0007669"/>
    <property type="project" value="UniProtKB-KW"/>
</dbReference>
<name>A0A2K3LI21_TRIPR</name>
<reference evidence="1 2" key="2">
    <citation type="journal article" date="2017" name="Front. Plant Sci.">
        <title>Gene Classification and Mining of Molecular Markers Useful in Red Clover (Trifolium pratense) Breeding.</title>
        <authorList>
            <person name="Istvanek J."/>
            <person name="Dluhosova J."/>
            <person name="Dluhos P."/>
            <person name="Patkova L."/>
            <person name="Nedelnik J."/>
            <person name="Repkova J."/>
        </authorList>
    </citation>
    <scope>NUCLEOTIDE SEQUENCE [LARGE SCALE GENOMIC DNA]</scope>
    <source>
        <strain evidence="2">cv. Tatra</strain>
        <tissue evidence="1">Young leaves</tissue>
    </source>
</reference>
<accession>A0A2K3LI21</accession>
<reference evidence="1 2" key="1">
    <citation type="journal article" date="2014" name="Am. J. Bot.">
        <title>Genome assembly and annotation for red clover (Trifolium pratense; Fabaceae).</title>
        <authorList>
            <person name="Istvanek J."/>
            <person name="Jaros M."/>
            <person name="Krenek A."/>
            <person name="Repkova J."/>
        </authorList>
    </citation>
    <scope>NUCLEOTIDE SEQUENCE [LARGE SCALE GENOMIC DNA]</scope>
    <source>
        <strain evidence="2">cv. Tatra</strain>
        <tissue evidence="1">Young leaves</tissue>
    </source>
</reference>
<evidence type="ECO:0000313" key="2">
    <source>
        <dbReference type="Proteomes" id="UP000236291"/>
    </source>
</evidence>
<evidence type="ECO:0000313" key="1">
    <source>
        <dbReference type="EMBL" id="PNX78185.1"/>
    </source>
</evidence>